<feature type="compositionally biased region" description="Polar residues" evidence="1">
    <location>
        <begin position="12"/>
        <end position="24"/>
    </location>
</feature>
<sequence>MAEPPAAAAANHSRSPKNQTSVLSLHTGCSPAPPPFYRKGMFLSVHTSACSNLCVLLKRGADLPQAQSPMLMSALAVS</sequence>
<dbReference type="Proteomes" id="UP000646548">
    <property type="component" value="Unassembled WGS sequence"/>
</dbReference>
<accession>A0A834F7D7</accession>
<evidence type="ECO:0000256" key="1">
    <source>
        <dbReference type="SAM" id="MobiDB-lite"/>
    </source>
</evidence>
<protein>
    <submittedName>
        <fullName evidence="2">Uncharacterized protein</fullName>
    </submittedName>
</protein>
<evidence type="ECO:0000313" key="3">
    <source>
        <dbReference type="Proteomes" id="UP000646548"/>
    </source>
</evidence>
<comment type="caution">
    <text evidence="2">The sequence shown here is derived from an EMBL/GenBank/DDBJ whole genome shotgun (WGS) entry which is preliminary data.</text>
</comment>
<dbReference type="AlphaFoldDB" id="A0A834F7D7"/>
<organism evidence="2 3">
    <name type="scientific">Oryzias melastigma</name>
    <name type="common">Marine medaka</name>
    <dbReference type="NCBI Taxonomy" id="30732"/>
    <lineage>
        <taxon>Eukaryota</taxon>
        <taxon>Metazoa</taxon>
        <taxon>Chordata</taxon>
        <taxon>Craniata</taxon>
        <taxon>Vertebrata</taxon>
        <taxon>Euteleostomi</taxon>
        <taxon>Actinopterygii</taxon>
        <taxon>Neopterygii</taxon>
        <taxon>Teleostei</taxon>
        <taxon>Neoteleostei</taxon>
        <taxon>Acanthomorphata</taxon>
        <taxon>Ovalentaria</taxon>
        <taxon>Atherinomorphae</taxon>
        <taxon>Beloniformes</taxon>
        <taxon>Adrianichthyidae</taxon>
        <taxon>Oryziinae</taxon>
        <taxon>Oryzias</taxon>
    </lineage>
</organism>
<dbReference type="EMBL" id="WKFB01000419">
    <property type="protein sequence ID" value="KAF6723601.1"/>
    <property type="molecule type" value="Genomic_DNA"/>
</dbReference>
<proteinExistence type="predicted"/>
<name>A0A834F7D7_ORYME</name>
<feature type="compositionally biased region" description="Low complexity" evidence="1">
    <location>
        <begin position="1"/>
        <end position="10"/>
    </location>
</feature>
<feature type="region of interest" description="Disordered" evidence="1">
    <location>
        <begin position="1"/>
        <end position="26"/>
    </location>
</feature>
<evidence type="ECO:0000313" key="2">
    <source>
        <dbReference type="EMBL" id="KAF6723601.1"/>
    </source>
</evidence>
<reference evidence="2" key="1">
    <citation type="journal article" name="BMC Genomics">
        <title>Long-read sequencing and de novo genome assembly of marine medaka (Oryzias melastigma).</title>
        <authorList>
            <person name="Liang P."/>
            <person name="Saqib H.S.A."/>
            <person name="Ni X."/>
            <person name="Shen Y."/>
        </authorList>
    </citation>
    <scope>NUCLEOTIDE SEQUENCE</scope>
    <source>
        <strain evidence="2">Bigg-433</strain>
    </source>
</reference>
<gene>
    <name evidence="2" type="ORF">FQA47_017110</name>
</gene>